<evidence type="ECO:0000313" key="2">
    <source>
        <dbReference type="EMBL" id="KAG7382236.1"/>
    </source>
</evidence>
<dbReference type="GO" id="GO:0006606">
    <property type="term" value="P:protein import into nucleus"/>
    <property type="evidence" value="ECO:0007669"/>
    <property type="project" value="TreeGrafter"/>
</dbReference>
<feature type="compositionally biased region" description="Low complexity" evidence="1">
    <location>
        <begin position="1544"/>
        <end position="1567"/>
    </location>
</feature>
<dbReference type="Proteomes" id="UP000693981">
    <property type="component" value="Unassembled WGS sequence"/>
</dbReference>
<accession>A0A8T1VMU1</accession>
<feature type="region of interest" description="Disordered" evidence="1">
    <location>
        <begin position="1758"/>
        <end position="1777"/>
    </location>
</feature>
<dbReference type="GO" id="GO:0044611">
    <property type="term" value="C:nuclear pore inner ring"/>
    <property type="evidence" value="ECO:0007669"/>
    <property type="project" value="TreeGrafter"/>
</dbReference>
<feature type="region of interest" description="Disordered" evidence="1">
    <location>
        <begin position="1512"/>
        <end position="1567"/>
    </location>
</feature>
<dbReference type="PANTHER" id="PTHR31431:SF1">
    <property type="entry name" value="NUCLEOPORIN NUP188"/>
    <property type="match status" value="1"/>
</dbReference>
<feature type="region of interest" description="Disordered" evidence="1">
    <location>
        <begin position="50"/>
        <end position="82"/>
    </location>
</feature>
<sequence length="2310" mass="255617">MARTAPSESPRSAADVLQWLRRCRQSDLSVDRVLDVVRSAAGVVPLGGRVGGSDGATPPVTPKGPLTYFNAPSDGETGPDQDEKKRWSLLLSSCQLPASGGPDELKKALETLHKAHQGEILSVRAKFYDARRAFFSVRIELLRVARQPQHPSAQAAVEIVDELLKEGLREALLDEVHGRQFYRPPKFDGVGASERQALVAWELQFLEEEALLRELLLLTLVASNERATLESAVKLAKTVHGWENRVFDDIFTASTLALPEAQALARRVTQVGVMVVLRMLHTTGAGQQHRALQQVTQSFFLGELCGITDAMEDKAPEPTASPVPGVFLLAWAALLGRRYGEVAGYGKEGEKIEELKNMLQQTLVAAEQFHSFQYLNALLRSLVFSNDEWERDTVDRQATLQPLSLSSKTLWSLPNVAAPGRLRRGLDAAPPVVQGNSAAVFQQVVAMFLNDMLSSLGYMENLEGGQQLQAMVRFVLPALSNSSVARQILGIDAESNRMVDDMSSDENAALRDLLETTRANLPHSLLPCVQMFAALCCNYQDVSSPDVLHQVLKYFNEPRAGLEGRMITSGGAFRQLPPHEYFVEVPGSSERVECTRSFAYDEGEDRLVVPAGTVGVVSRSRDEVLVEWHVSNHGGSKTAPNVWDLVMLTADNIIGGLQSGSLIDLHRTNAEDISVLTAFFEFIVQLGQQRDGGQSAVGELERRWGEARLRRWWLESRLPSPEVYVPQLMNQRVTLPMVLVASRENLVSWGVRDRHTREQILAQLGNDTQGMAFGGSDRLHVTDDTNPFGADGGIHLLRLLLGILDGFLHSPSASVDDDMAIDGEGEWPATHLHLVRASFSALRVLLATPTGVQLFMNPSLGGGREECLNLIVKSAKKLFELQERLAGEYPVVLATQEIFISVVRWFLAKEAHTLANPVVGDDLSVGSHMFIATERSWFVGAAEFSIEVLSTHESWKFVSTSERYEITERCFRLLHVLVLPRKYIHEENEMIPAFDTALRETLSTDMSLLMKLLRSSCAVLSSMQNCLENDTNSGEDKSNPNNEDTDTYFPLVYESEIINAGATVMQLESVVTTCLRLLASLLANQNSSVDPRAARKILLTPIDDGRSHKCPLTLVTLCGGYIGYSLENAPGIAYWSLQILQHAAVILDYREERESRDISTMHSLVTLFHGSQDLTSVRGTFARLLRASSPRCMSLRKEIVVMLTLCLEHQPGFLALLLFGSTSNEDATSEENSLPFVTLLDRFFVSSEQLLEQSSDLFCALLTFLVQVWQGAIHNGLGIHLKIMAAFRARSTFWPNVTRALKIHMPLESVDERGVLDMELAAATEQGRGDMGGPSSSSEAYIGRSSPYGYLARGLILQLVSYEWHNQASWQNDHPLLDVLESFRKEGLYSHWLRTFTRLDYSPAQLEQYAASIGRACSLNVSIASLLNELPVGSISTYLQGLICDTSALKWQLSVGGDIKLLASPSDIRMLKLIKWSNLQAAYLHAQLFSLRKWKVFMELFCLQDDSTAPTTATAGTAKGDTTATTAPRRLKRKESMISSPPRSSVASGAGSTSSGSRPRLTASSSVSSSESALASSRFSGDRTSFGMIQVLADVIKSRVDQHETQDEVLDFFVLQHLHDLMQLLVSMLHHQLCVVVRKTRDPKLSQTRHRIEASEADPNLKLGAAATLVLLGIIEKTEGAVRESMGQMKHDVELARLNIRNGDKRMSAPAATSTTVPLIARLVSDFEREIETLTEELHTSLFTAGLLLVRHLRKVSDNHDPPSHASRMVDGDTEMESATPSKTHLQVKMIAHCMNAISLCDAHSHPTKATQTLFHLSWSLFQEVLDSFGNTEAKLKLRMANVVQLSPFVKELEHDQQGIGALFHLLVQRFRTSSSSKEVMTKQEEACQVLRGLAAVVWNPDNAALCQSMMLSSDSSSYSSRLQLLSVLASQLLPLLQTQMKREEEASALRGYVAMGDGEDKRFQRSVAHRTWCFALDFASGLIRLHMTDGDEGNGVWEFVSHAEALLLAAVDPKTCQRLTRALVTEHQSLLRFVSALSGTTARRKRWRQAFPSNSVVLMEQSRQLLRRACVLLGSSSTENDRLRRESTLKTKQGQSKSVVGFGASLSLLPKSPRSPRSPSGFTFAHQTLLHDHLQAVRDVEKRQLTDFHRAMENELVEIVRLASVLLTKWTSALTDRDAILVVDGVRYVDEEQLVPLLECAPPSDARTMTSDPSLGHLCIAMEFMLDQLTSDDAAPTSTTNAVLTSAIDTCALLFLKTYMLHVEQYELVKRDRSELNSFFRKFNGRLSGDDNANVDSELIQHISKIIAG</sequence>
<protein>
    <submittedName>
        <fullName evidence="2">Uncharacterized protein</fullName>
    </submittedName>
</protein>
<gene>
    <name evidence="2" type="ORF">PHYBOEH_010555</name>
</gene>
<dbReference type="InterPro" id="IPR044840">
    <property type="entry name" value="Nup188"/>
</dbReference>
<name>A0A8T1VMU1_9STRA</name>
<feature type="compositionally biased region" description="Basic and acidic residues" evidence="1">
    <location>
        <begin position="1758"/>
        <end position="1771"/>
    </location>
</feature>
<evidence type="ECO:0000256" key="1">
    <source>
        <dbReference type="SAM" id="MobiDB-lite"/>
    </source>
</evidence>
<proteinExistence type="predicted"/>
<reference evidence="2" key="1">
    <citation type="submission" date="2021-02" db="EMBL/GenBank/DDBJ databases">
        <authorList>
            <person name="Palmer J.M."/>
        </authorList>
    </citation>
    <scope>NUCLEOTIDE SEQUENCE</scope>
    <source>
        <strain evidence="2">SCRP23</strain>
    </source>
</reference>
<dbReference type="GO" id="GO:0017056">
    <property type="term" value="F:structural constituent of nuclear pore"/>
    <property type="evidence" value="ECO:0007669"/>
    <property type="project" value="InterPro"/>
</dbReference>
<evidence type="ECO:0000313" key="3">
    <source>
        <dbReference type="Proteomes" id="UP000693981"/>
    </source>
</evidence>
<feature type="compositionally biased region" description="Low complexity" evidence="1">
    <location>
        <begin position="1512"/>
        <end position="1528"/>
    </location>
</feature>
<dbReference type="EMBL" id="JAGDFL010000729">
    <property type="protein sequence ID" value="KAG7382236.1"/>
    <property type="molecule type" value="Genomic_DNA"/>
</dbReference>
<dbReference type="OrthoDB" id="102511at2759"/>
<dbReference type="PANTHER" id="PTHR31431">
    <property type="entry name" value="NUCLEOPORIN NUP188 HOMOLOG"/>
    <property type="match status" value="1"/>
</dbReference>
<comment type="caution">
    <text evidence="2">The sequence shown here is derived from an EMBL/GenBank/DDBJ whole genome shotgun (WGS) entry which is preliminary data.</text>
</comment>
<keyword evidence="3" id="KW-1185">Reference proteome</keyword>
<dbReference type="GO" id="GO:0006405">
    <property type="term" value="P:RNA export from nucleus"/>
    <property type="evidence" value="ECO:0007669"/>
    <property type="project" value="TreeGrafter"/>
</dbReference>
<organism evidence="2 3">
    <name type="scientific">Phytophthora boehmeriae</name>
    <dbReference type="NCBI Taxonomy" id="109152"/>
    <lineage>
        <taxon>Eukaryota</taxon>
        <taxon>Sar</taxon>
        <taxon>Stramenopiles</taxon>
        <taxon>Oomycota</taxon>
        <taxon>Peronosporomycetes</taxon>
        <taxon>Peronosporales</taxon>
        <taxon>Peronosporaceae</taxon>
        <taxon>Phytophthora</taxon>
    </lineage>
</organism>